<accession>A0A7U6FS30</accession>
<gene>
    <name evidence="1" type="ORF">DYL72_15315</name>
</gene>
<evidence type="ECO:0000313" key="1">
    <source>
        <dbReference type="EMBL" id="AZS26276.1"/>
    </source>
</evidence>
<sequence length="82" mass="9729">MKIYERDPRIAERKGHYHSMSEYLRFKHRIEATHQPIKNGKFHKLAKKLESKLPRGLRTKSGLFTTEILLEVINEEKLEAGR</sequence>
<protein>
    <submittedName>
        <fullName evidence="1">Uncharacterized protein</fullName>
    </submittedName>
</protein>
<organism evidence="1 2">
    <name type="scientific">Vibrio anguillarum</name>
    <name type="common">Listonella anguillarum</name>
    <dbReference type="NCBI Taxonomy" id="55601"/>
    <lineage>
        <taxon>Bacteria</taxon>
        <taxon>Pseudomonadati</taxon>
        <taxon>Pseudomonadota</taxon>
        <taxon>Gammaproteobacteria</taxon>
        <taxon>Vibrionales</taxon>
        <taxon>Vibrionaceae</taxon>
        <taxon>Vibrio</taxon>
    </lineage>
</organism>
<dbReference type="Proteomes" id="UP000256923">
    <property type="component" value="Chromosome 1"/>
</dbReference>
<dbReference type="RefSeq" id="WP_116285111.1">
    <property type="nucleotide sequence ID" value="NZ_CP034672.1"/>
</dbReference>
<dbReference type="EMBL" id="CP034672">
    <property type="protein sequence ID" value="AZS26276.1"/>
    <property type="molecule type" value="Genomic_DNA"/>
</dbReference>
<proteinExistence type="predicted"/>
<dbReference type="AlphaFoldDB" id="A0A7U6FS30"/>
<reference evidence="1 2" key="1">
    <citation type="submission" date="2018-12" db="EMBL/GenBank/DDBJ databases">
        <title>Characterization and Draft Genome of Vibrio anguillarum J360 Marine Pathogen Isolated from an Outbreak in Lumpfish (Cyclopterus lumpus).</title>
        <authorList>
            <person name="Vasquez J.I."/>
            <person name="Cao T."/>
            <person name="Chakraborty S."/>
            <person name="Gnanagobal H."/>
            <person name="Wescot J."/>
            <person name="Boyce D."/>
            <person name="Santander J."/>
        </authorList>
    </citation>
    <scope>NUCLEOTIDE SEQUENCE [LARGE SCALE GENOMIC DNA]</scope>
    <source>
        <strain evidence="1 2">J360</strain>
    </source>
</reference>
<name>A0A7U6FS30_VIBAN</name>
<evidence type="ECO:0000313" key="2">
    <source>
        <dbReference type="Proteomes" id="UP000256923"/>
    </source>
</evidence>